<comment type="subcellular location">
    <subcellularLocation>
        <location evidence="1">Cell projection</location>
        <location evidence="1">Cilium</location>
    </subcellularLocation>
</comment>
<sequence>MTLDELQEMQDDLLQKIWMLTLENDMYERYLTRQDPQSLRTIKNILERAKITRRVTQHMIPRSSRISFRESIMSFHDFGKHSIASSPSVASMRTISRFGTPSLVTVGTTSDTAKLAYHLPQQITIAHRMAMARKEVEEMKKKLKQFLIFVRKRKTIMRAEIEEIEIRISEVHESREAFESEVVAEGVDPITGKIVAERVMRFIEEWLRSANTILQRLRLKSATARMHIRKARQQLAQRKELGELLHAVDFEKLIIENQDYAKLLEEKNVYVIDMKRIAGYYHLKLTQHKQKLEDLLRKLNEVKKEIISKQNQIEELKVEHRTIEVKVKRLNSQLNDLLTFMESHTVAPDILEFVATQEEYAALDRTYRLLQRRRNIQRIVYEEYKKQTPVKKKSPINDEVYNSNKEKIAHQIPDSSLKYSPPFTQKTSLQDEDAIISVKKLRQSRTVTGYATG</sequence>
<dbReference type="Pfam" id="PF13870">
    <property type="entry name" value="CCDC113_CCDC96_CC"/>
    <property type="match status" value="1"/>
</dbReference>
<evidence type="ECO:0000313" key="10">
    <source>
        <dbReference type="Proteomes" id="UP000053105"/>
    </source>
</evidence>
<evidence type="ECO:0000256" key="6">
    <source>
        <dbReference type="ARBA" id="ARBA00044798"/>
    </source>
</evidence>
<name>A0A0M8ZQS1_9HYME</name>
<evidence type="ECO:0000256" key="3">
    <source>
        <dbReference type="ARBA" id="ARBA00023054"/>
    </source>
</evidence>
<keyword evidence="2" id="KW-0970">Cilium biogenesis/degradation</keyword>
<dbReference type="OrthoDB" id="10259713at2759"/>
<gene>
    <name evidence="9" type="ORF">WN51_04255</name>
</gene>
<evidence type="ECO:0000256" key="7">
    <source>
        <dbReference type="SAM" id="Coils"/>
    </source>
</evidence>
<dbReference type="STRING" id="166423.A0A0M8ZQS1"/>
<feature type="domain" description="CCDC113/CCDC96 coiled-coil" evidence="8">
    <location>
        <begin position="208"/>
        <end position="376"/>
    </location>
</feature>
<dbReference type="GO" id="GO:0005930">
    <property type="term" value="C:axoneme"/>
    <property type="evidence" value="ECO:0007669"/>
    <property type="project" value="TreeGrafter"/>
</dbReference>
<dbReference type="PANTHER" id="PTHR15654">
    <property type="entry name" value="COILED-COIL DOMAIN-CONTAINING PROTEIN 113-RELATED"/>
    <property type="match status" value="1"/>
</dbReference>
<evidence type="ECO:0000256" key="2">
    <source>
        <dbReference type="ARBA" id="ARBA00022794"/>
    </source>
</evidence>
<reference evidence="9 10" key="1">
    <citation type="submission" date="2015-07" db="EMBL/GenBank/DDBJ databases">
        <title>The genome of Melipona quadrifasciata.</title>
        <authorList>
            <person name="Pan H."/>
            <person name="Kapheim K."/>
        </authorList>
    </citation>
    <scope>NUCLEOTIDE SEQUENCE [LARGE SCALE GENOMIC DNA]</scope>
    <source>
        <strain evidence="9">0111107301</strain>
        <tissue evidence="9">Whole body</tissue>
    </source>
</reference>
<dbReference type="InterPro" id="IPR051885">
    <property type="entry name" value="CC_CF"/>
</dbReference>
<dbReference type="InterPro" id="IPR025254">
    <property type="entry name" value="CCDC113/CCDC96_CC"/>
</dbReference>
<evidence type="ECO:0000256" key="5">
    <source>
        <dbReference type="ARBA" id="ARBA00044506"/>
    </source>
</evidence>
<dbReference type="GO" id="GO:0036064">
    <property type="term" value="C:ciliary basal body"/>
    <property type="evidence" value="ECO:0007669"/>
    <property type="project" value="TreeGrafter"/>
</dbReference>
<dbReference type="EMBL" id="KQ435896">
    <property type="protein sequence ID" value="KOX69220.1"/>
    <property type="molecule type" value="Genomic_DNA"/>
</dbReference>
<organism evidence="9 10">
    <name type="scientific">Melipona quadrifasciata</name>
    <dbReference type="NCBI Taxonomy" id="166423"/>
    <lineage>
        <taxon>Eukaryota</taxon>
        <taxon>Metazoa</taxon>
        <taxon>Ecdysozoa</taxon>
        <taxon>Arthropoda</taxon>
        <taxon>Hexapoda</taxon>
        <taxon>Insecta</taxon>
        <taxon>Pterygota</taxon>
        <taxon>Neoptera</taxon>
        <taxon>Endopterygota</taxon>
        <taxon>Hymenoptera</taxon>
        <taxon>Apocrita</taxon>
        <taxon>Aculeata</taxon>
        <taxon>Apoidea</taxon>
        <taxon>Anthophila</taxon>
        <taxon>Apidae</taxon>
        <taxon>Melipona</taxon>
    </lineage>
</organism>
<keyword evidence="4" id="KW-0966">Cell projection</keyword>
<keyword evidence="3 7" id="KW-0175">Coiled coil</keyword>
<dbReference type="GO" id="GO:0060271">
    <property type="term" value="P:cilium assembly"/>
    <property type="evidence" value="ECO:0007669"/>
    <property type="project" value="TreeGrafter"/>
</dbReference>
<keyword evidence="10" id="KW-1185">Reference proteome</keyword>
<proteinExistence type="inferred from homology"/>
<feature type="coiled-coil region" evidence="7">
    <location>
        <begin position="282"/>
        <end position="333"/>
    </location>
</feature>
<evidence type="ECO:0000313" key="9">
    <source>
        <dbReference type="EMBL" id="KOX69220.1"/>
    </source>
</evidence>
<evidence type="ECO:0000256" key="4">
    <source>
        <dbReference type="ARBA" id="ARBA00023273"/>
    </source>
</evidence>
<dbReference type="PANTHER" id="PTHR15654:SF2">
    <property type="entry name" value="COILED-COIL DOMAIN-CONTAINING PROTEIN 113"/>
    <property type="match status" value="1"/>
</dbReference>
<protein>
    <recommendedName>
        <fullName evidence="6">Cilia- and flagella-associated protein 263</fullName>
    </recommendedName>
</protein>
<dbReference type="Proteomes" id="UP000053105">
    <property type="component" value="Unassembled WGS sequence"/>
</dbReference>
<evidence type="ECO:0000256" key="1">
    <source>
        <dbReference type="ARBA" id="ARBA00004138"/>
    </source>
</evidence>
<comment type="similarity">
    <text evidence="5">Belongs to the CFAP263 family.</text>
</comment>
<evidence type="ECO:0000259" key="8">
    <source>
        <dbReference type="Pfam" id="PF13870"/>
    </source>
</evidence>
<accession>A0A0M8ZQS1</accession>
<dbReference type="AlphaFoldDB" id="A0A0M8ZQS1"/>